<feature type="compositionally biased region" description="Polar residues" evidence="6">
    <location>
        <begin position="1290"/>
        <end position="1301"/>
    </location>
</feature>
<feature type="compositionally biased region" description="Polar residues" evidence="6">
    <location>
        <begin position="1122"/>
        <end position="1134"/>
    </location>
</feature>
<dbReference type="Pfam" id="PF20168">
    <property type="entry name" value="PDS5"/>
    <property type="match status" value="1"/>
</dbReference>
<dbReference type="GO" id="GO:0051301">
    <property type="term" value="P:cell division"/>
    <property type="evidence" value="ECO:0007669"/>
    <property type="project" value="UniProtKB-KW"/>
</dbReference>
<name>A0A7M5URH2_9CNID</name>
<dbReference type="GO" id="GO:0007064">
    <property type="term" value="P:mitotic sister chromatid cohesion"/>
    <property type="evidence" value="ECO:0007669"/>
    <property type="project" value="InterPro"/>
</dbReference>
<evidence type="ECO:0000256" key="1">
    <source>
        <dbReference type="ARBA" id="ARBA00004123"/>
    </source>
</evidence>
<dbReference type="EnsemblMetazoa" id="CLYHEMT003007.1">
    <property type="protein sequence ID" value="CLYHEMP003007.1"/>
    <property type="gene ID" value="CLYHEMG003007"/>
</dbReference>
<proteinExistence type="predicted"/>
<keyword evidence="8" id="KW-1185">Reference proteome</keyword>
<dbReference type="CDD" id="cd19953">
    <property type="entry name" value="PDS5"/>
    <property type="match status" value="1"/>
</dbReference>
<evidence type="ECO:0000256" key="4">
    <source>
        <dbReference type="ARBA" id="ARBA00023242"/>
    </source>
</evidence>
<feature type="compositionally biased region" description="Basic residues" evidence="6">
    <location>
        <begin position="1240"/>
        <end position="1257"/>
    </location>
</feature>
<evidence type="ECO:0000313" key="8">
    <source>
        <dbReference type="Proteomes" id="UP000594262"/>
    </source>
</evidence>
<dbReference type="SUPFAM" id="SSF48371">
    <property type="entry name" value="ARM repeat"/>
    <property type="match status" value="1"/>
</dbReference>
<evidence type="ECO:0000256" key="2">
    <source>
        <dbReference type="ARBA" id="ARBA00022618"/>
    </source>
</evidence>
<feature type="compositionally biased region" description="Basic residues" evidence="6">
    <location>
        <begin position="1351"/>
        <end position="1364"/>
    </location>
</feature>
<evidence type="ECO:0000256" key="3">
    <source>
        <dbReference type="ARBA" id="ARBA00022776"/>
    </source>
</evidence>
<dbReference type="Gene3D" id="1.25.10.10">
    <property type="entry name" value="Leucine-rich Repeat Variant"/>
    <property type="match status" value="1"/>
</dbReference>
<dbReference type="RefSeq" id="XP_066923364.1">
    <property type="nucleotide sequence ID" value="XM_067067263.1"/>
</dbReference>
<evidence type="ECO:0000256" key="5">
    <source>
        <dbReference type="ARBA" id="ARBA00023306"/>
    </source>
</evidence>
<feature type="compositionally biased region" description="Basic and acidic residues" evidence="6">
    <location>
        <begin position="1337"/>
        <end position="1350"/>
    </location>
</feature>
<organism evidence="7 8">
    <name type="scientific">Clytia hemisphaerica</name>
    <dbReference type="NCBI Taxonomy" id="252671"/>
    <lineage>
        <taxon>Eukaryota</taxon>
        <taxon>Metazoa</taxon>
        <taxon>Cnidaria</taxon>
        <taxon>Hydrozoa</taxon>
        <taxon>Hydroidolina</taxon>
        <taxon>Leptothecata</taxon>
        <taxon>Obeliida</taxon>
        <taxon>Clytiidae</taxon>
        <taxon>Clytia</taxon>
    </lineage>
</organism>
<sequence>MEDSPSKKRRKATFKEVGPSLSKDELIRRLKNAAQGLRNVDQGEQTEDFDGFTASVASPFIFHHKDKDVKSFAACCFADILRIYAPEPPYNEDQLKDIFHLIISQLKGLENVNAPTYKRNFYILESLALVKTFNVCMELEATDIMHNMFKLFFSLISEQHDVRVKTFMLDVMAPIIQEEDSLPSEILETILLQLVSPRKTKKPQSYQLACDLLDRCSSSIEPYMQLFFNNALVLNGEVHKDLNGHLYDLMFELFKVNRTVLLSVLPQLEFKVKGNDETERIDAVKLLGKMFASEDCTLAQTNKQLWNCYIGRFCDISSEIRIECIKMSKAFLTSNIPLLKSDITEQISSRLQDMDEKVRLEALLIVYEAATDDFAALDEKLLEDLKERMRDKKWSIRREAITCIGKIYKKLSSSSKTKPLLRKIDWAPSKILHQYMITNMDDRLCIERVLHGCLVPVTLNIEERMERLFHVYTSLDDMGTILFDNMLQQRARINKDFTDLLTAIPDEEIDDREKLIHRLTIMIARALPDPIKTQEHLKKLIVLLSDKTTYKLFSESTDLKQDCTKIIKCVSEIVKKLSGKHPIIDTVKCLLDRACPMLVDQTSFVSLIRKMKNYFEGMADDEDDDLSEDELALKAKKCLKLIQVLVKVRPSIFQTKQAYETFLVFLKHNDPEIVQQSLNCLRHVLANIEEVDKSLSACFKPVLNKLVVTGSPKQSKYAVRCLLAMMKDSVVSLERLFTTLVDSLDEDETCYKLQTTLSALGEMAILAPEVFETKHKMIIRDFVVKKILVIDREKTSRKKEPDDEWGDESKVSEETTMKIEAIKLLVKWLLGLDSARTGDNALPVLRLLCTIINNDGDLSGDGKISAINRSRLRLKAGSGLLKLAQQTKYTDQITVEQYHQVALIMQDSCCEVRDFFTTKLHKGLETLRLPPSYMAIYALAAVDPSRERKQKVKQMIVKNSQTRRDYTKQHSSVASKPYAVLPEYSLPYLVHLLAHHPDFNHKDNESLLECKEYLWYFLEPILGSKAENYSFLKKLLENIKRTKDALAGDDQTVNEKLYAVCDLAIACIMQKTQTFTLKEFPGNLVLPKKLFIAEKNSAANSKSYLPKNFIFSPKKIKSTATANETKNVAVNQQKKSGKRPAKRSNPEEVVSSSDDDTPLSTPAKKRRAAAPSSKSKSSSKKKDESSTKKKTKVVSSNVQAAKRNLNGSPKKSAASPKKVTKTSPSKKDTKKSKENSSPRKVAKSIPKRASPKKRVTSPRKNGSTKQAKIDSFMNGHKSSSSEDEDEDSIVTASEESSQYTAINDERPARKRVTPSPSPSPKKNRRNTSKINSSPVKTLKERTVQEDEKPTPKLKIKRKPRATRR</sequence>
<protein>
    <submittedName>
        <fullName evidence="7">Uncharacterized protein</fullName>
    </submittedName>
</protein>
<keyword evidence="3" id="KW-0498">Mitosis</keyword>
<evidence type="ECO:0000313" key="7">
    <source>
        <dbReference type="EnsemblMetazoa" id="CLYHEMP003007.1"/>
    </source>
</evidence>
<dbReference type="Proteomes" id="UP000594262">
    <property type="component" value="Unplaced"/>
</dbReference>
<feature type="region of interest" description="Disordered" evidence="6">
    <location>
        <begin position="1122"/>
        <end position="1364"/>
    </location>
</feature>
<keyword evidence="2" id="KW-0132">Cell division</keyword>
<accession>A0A7M5URH2</accession>
<keyword evidence="4" id="KW-0539">Nucleus</keyword>
<reference evidence="7" key="1">
    <citation type="submission" date="2021-01" db="UniProtKB">
        <authorList>
            <consortium name="EnsemblMetazoa"/>
        </authorList>
    </citation>
    <scope>IDENTIFICATION</scope>
</reference>
<dbReference type="OrthoDB" id="200660at2759"/>
<dbReference type="PANTHER" id="PTHR12663">
    <property type="entry name" value="ANDROGEN INDUCED INHIBITOR OF PROLIFERATION AS3 / PDS5-RELATED"/>
    <property type="match status" value="1"/>
</dbReference>
<evidence type="ECO:0000256" key="6">
    <source>
        <dbReference type="SAM" id="MobiDB-lite"/>
    </source>
</evidence>
<dbReference type="GO" id="GO:0000785">
    <property type="term" value="C:chromatin"/>
    <property type="evidence" value="ECO:0007669"/>
    <property type="project" value="TreeGrafter"/>
</dbReference>
<keyword evidence="5" id="KW-0131">Cell cycle</keyword>
<dbReference type="InterPro" id="IPR016024">
    <property type="entry name" value="ARM-type_fold"/>
</dbReference>
<feature type="compositionally biased region" description="Low complexity" evidence="6">
    <location>
        <begin position="1208"/>
        <end position="1223"/>
    </location>
</feature>
<dbReference type="InterPro" id="IPR039776">
    <property type="entry name" value="Pds5"/>
</dbReference>
<dbReference type="GeneID" id="136810688"/>
<dbReference type="PANTHER" id="PTHR12663:SF0">
    <property type="entry name" value="PRECOCIOUS DISSOCIATION OF SISTERS 5, ISOFORM A"/>
    <property type="match status" value="1"/>
</dbReference>
<dbReference type="InterPro" id="IPR011989">
    <property type="entry name" value="ARM-like"/>
</dbReference>
<comment type="subcellular location">
    <subcellularLocation>
        <location evidence="1">Nucleus</location>
    </subcellularLocation>
</comment>
<dbReference type="GO" id="GO:0005634">
    <property type="term" value="C:nucleus"/>
    <property type="evidence" value="ECO:0007669"/>
    <property type="project" value="UniProtKB-SubCell"/>
</dbReference>
<dbReference type="GO" id="GO:0006281">
    <property type="term" value="P:DNA repair"/>
    <property type="evidence" value="ECO:0007669"/>
    <property type="project" value="TreeGrafter"/>
</dbReference>
<feature type="compositionally biased region" description="Basic and acidic residues" evidence="6">
    <location>
        <begin position="1225"/>
        <end position="1237"/>
    </location>
</feature>